<comment type="catalytic activity">
    <reaction evidence="7 8">
        <text>tRNA(Gly) + glycine + ATP = glycyl-tRNA(Gly) + AMP + diphosphate</text>
        <dbReference type="Rhea" id="RHEA:16013"/>
        <dbReference type="Rhea" id="RHEA-COMP:9664"/>
        <dbReference type="Rhea" id="RHEA-COMP:9683"/>
        <dbReference type="ChEBI" id="CHEBI:30616"/>
        <dbReference type="ChEBI" id="CHEBI:33019"/>
        <dbReference type="ChEBI" id="CHEBI:57305"/>
        <dbReference type="ChEBI" id="CHEBI:78442"/>
        <dbReference type="ChEBI" id="CHEBI:78522"/>
        <dbReference type="ChEBI" id="CHEBI:456215"/>
        <dbReference type="EC" id="6.1.1.14"/>
    </reaction>
</comment>
<evidence type="ECO:0000256" key="7">
    <source>
        <dbReference type="ARBA" id="ARBA00047937"/>
    </source>
</evidence>
<keyword evidence="2 8" id="KW-0436">Ligase</keyword>
<dbReference type="RefSeq" id="WP_057905206.1">
    <property type="nucleotide sequence ID" value="NZ_AZDA01000093.1"/>
</dbReference>
<dbReference type="EC" id="6.1.1.14" evidence="8"/>
<comment type="similarity">
    <text evidence="1 8">Belongs to the class-II aminoacyl-tRNA synthetase family.</text>
</comment>
<dbReference type="PRINTS" id="PR01045">
    <property type="entry name" value="TRNASYNTHGB"/>
</dbReference>
<sequence>MAHTFLMEIGLEEMPAHVVTPSRLQLVKRTQEFLKENRLDYTDIVSYATPRRLTVQVNGVADQQTDVKKEVRGPAKRIAQNDAGEWTKAAQGFVRGQGMTTDDITFKEQKGEEYVFLNKFIPGQPAADVLTGMKDVVIAMTFPTNMHWGANDFEYIRPIHWLVALLDDQVVPFKILKIATGRETQGHRFLGQPVTLAQATDYVQALAAQFVIVEPAVRQAKIEAQIKAIATAHDWQVDLDPDLLEEVVNLVEYPTAFSGQFDPKYLEMPDEVLITSMKDHQRYFYARNQAGQLLPIFISVRNGNDQYLENVIAGNEKVLTARLEDAAFFYHEDQKQTIADDVERLKSVTFHDKIGSVYEKMQRVQLIAQAFGKQVHLTDTELADLQRASEIYKFDLVTGMVGEFSELQGIMGEKYALLQGETPAVATAIREHYMPISADGALPATKVGAVLAIADKFDSMMSFFAVGMIPTGSNDPYALRRQAFGIVRILHERKWHFATGKFQQEMKQVLTEHQATFNLDFSKTADELRQFVADRVRQWFGNHQMRYDIVDTVLANRDGDIEKMFEAAQAIDQHKDDANFKENIEALTRVMRLATKADFTADEVVAVNPDLFENDAEQQLYDAVNAVAAEADNRSIAENFTALRNLEPAIDAYFEATMVMVDDTAVRQNRLAQLTQLARLIFQVGDLKQLIVK</sequence>
<evidence type="ECO:0000256" key="4">
    <source>
        <dbReference type="ARBA" id="ARBA00022840"/>
    </source>
</evidence>
<name>A0A0R1GRX0_9LACO</name>
<evidence type="ECO:0000256" key="1">
    <source>
        <dbReference type="ARBA" id="ARBA00008226"/>
    </source>
</evidence>
<dbReference type="SUPFAM" id="SSF109604">
    <property type="entry name" value="HD-domain/PDEase-like"/>
    <property type="match status" value="1"/>
</dbReference>
<dbReference type="PANTHER" id="PTHR30075:SF2">
    <property type="entry name" value="GLYCINE--TRNA LIGASE, CHLOROPLASTIC_MITOCHONDRIAL 2"/>
    <property type="match status" value="1"/>
</dbReference>
<dbReference type="GO" id="GO:0004820">
    <property type="term" value="F:glycine-tRNA ligase activity"/>
    <property type="evidence" value="ECO:0007669"/>
    <property type="project" value="UniProtKB-UniRule"/>
</dbReference>
<accession>A0A0R1GRX0</accession>
<dbReference type="STRING" id="1423726.FC07_GL000791"/>
<dbReference type="Proteomes" id="UP000051461">
    <property type="component" value="Unassembled WGS sequence"/>
</dbReference>
<keyword evidence="3 8" id="KW-0547">Nucleotide-binding</keyword>
<evidence type="ECO:0000256" key="3">
    <source>
        <dbReference type="ARBA" id="ARBA00022741"/>
    </source>
</evidence>
<proteinExistence type="inferred from homology"/>
<keyword evidence="10" id="KW-1185">Reference proteome</keyword>
<evidence type="ECO:0000256" key="8">
    <source>
        <dbReference type="HAMAP-Rule" id="MF_00255"/>
    </source>
</evidence>
<dbReference type="OrthoDB" id="9775440at2"/>
<dbReference type="PANTHER" id="PTHR30075">
    <property type="entry name" value="GLYCYL-TRNA SYNTHETASE"/>
    <property type="match status" value="1"/>
</dbReference>
<organism evidence="9 10">
    <name type="scientific">Loigolactobacillus bifermentans DSM 20003</name>
    <dbReference type="NCBI Taxonomy" id="1423726"/>
    <lineage>
        <taxon>Bacteria</taxon>
        <taxon>Bacillati</taxon>
        <taxon>Bacillota</taxon>
        <taxon>Bacilli</taxon>
        <taxon>Lactobacillales</taxon>
        <taxon>Lactobacillaceae</taxon>
        <taxon>Loigolactobacillus</taxon>
    </lineage>
</organism>
<evidence type="ECO:0000256" key="2">
    <source>
        <dbReference type="ARBA" id="ARBA00022598"/>
    </source>
</evidence>
<keyword evidence="6 8" id="KW-0030">Aminoacyl-tRNA synthetase</keyword>
<comment type="subunit">
    <text evidence="8">Tetramer of two alpha and two beta subunits.</text>
</comment>
<keyword evidence="4 8" id="KW-0067">ATP-binding</keyword>
<dbReference type="GO" id="GO:0006426">
    <property type="term" value="P:glycyl-tRNA aminoacylation"/>
    <property type="evidence" value="ECO:0007669"/>
    <property type="project" value="UniProtKB-UniRule"/>
</dbReference>
<comment type="caution">
    <text evidence="9">The sequence shown here is derived from an EMBL/GenBank/DDBJ whole genome shotgun (WGS) entry which is preliminary data.</text>
</comment>
<dbReference type="GO" id="GO:0005524">
    <property type="term" value="F:ATP binding"/>
    <property type="evidence" value="ECO:0007669"/>
    <property type="project" value="UniProtKB-UniRule"/>
</dbReference>
<evidence type="ECO:0000313" key="10">
    <source>
        <dbReference type="Proteomes" id="UP000051461"/>
    </source>
</evidence>
<keyword evidence="8" id="KW-0963">Cytoplasm</keyword>
<evidence type="ECO:0000256" key="5">
    <source>
        <dbReference type="ARBA" id="ARBA00022917"/>
    </source>
</evidence>
<dbReference type="HAMAP" id="MF_00255">
    <property type="entry name" value="Gly_tRNA_synth_beta"/>
    <property type="match status" value="1"/>
</dbReference>
<dbReference type="GO" id="GO:0005829">
    <property type="term" value="C:cytosol"/>
    <property type="evidence" value="ECO:0007669"/>
    <property type="project" value="TreeGrafter"/>
</dbReference>
<dbReference type="PATRIC" id="fig|1423726.3.peg.814"/>
<reference evidence="9 10" key="1">
    <citation type="journal article" date="2015" name="Genome Announc.">
        <title>Expanding the biotechnology potential of lactobacilli through comparative genomics of 213 strains and associated genera.</title>
        <authorList>
            <person name="Sun Z."/>
            <person name="Harris H.M."/>
            <person name="McCann A."/>
            <person name="Guo C."/>
            <person name="Argimon S."/>
            <person name="Zhang W."/>
            <person name="Yang X."/>
            <person name="Jeffery I.B."/>
            <person name="Cooney J.C."/>
            <person name="Kagawa T.F."/>
            <person name="Liu W."/>
            <person name="Song Y."/>
            <person name="Salvetti E."/>
            <person name="Wrobel A."/>
            <person name="Rasinkangas P."/>
            <person name="Parkhill J."/>
            <person name="Rea M.C."/>
            <person name="O'Sullivan O."/>
            <person name="Ritari J."/>
            <person name="Douillard F.P."/>
            <person name="Paul Ross R."/>
            <person name="Yang R."/>
            <person name="Briner A.E."/>
            <person name="Felis G.E."/>
            <person name="de Vos W.M."/>
            <person name="Barrangou R."/>
            <person name="Klaenhammer T.R."/>
            <person name="Caufield P.W."/>
            <person name="Cui Y."/>
            <person name="Zhang H."/>
            <person name="O'Toole P.W."/>
        </authorList>
    </citation>
    <scope>NUCLEOTIDE SEQUENCE [LARGE SCALE GENOMIC DNA]</scope>
    <source>
        <strain evidence="9 10">DSM 20003</strain>
    </source>
</reference>
<dbReference type="InterPro" id="IPR015944">
    <property type="entry name" value="Gly-tRNA-synth_bsu"/>
</dbReference>
<dbReference type="AlphaFoldDB" id="A0A0R1GRX0"/>
<dbReference type="InterPro" id="IPR006194">
    <property type="entry name" value="Gly-tRNA-synth_heterodimer"/>
</dbReference>
<dbReference type="EMBL" id="AZDA01000093">
    <property type="protein sequence ID" value="KRK34226.1"/>
    <property type="molecule type" value="Genomic_DNA"/>
</dbReference>
<protein>
    <recommendedName>
        <fullName evidence="8">Glycine--tRNA ligase beta subunit</fullName>
        <ecNumber evidence="8">6.1.1.14</ecNumber>
    </recommendedName>
    <alternativeName>
        <fullName evidence="8">Glycyl-tRNA synthetase beta subunit</fullName>
        <shortName evidence="8">GlyRS</shortName>
    </alternativeName>
</protein>
<gene>
    <name evidence="8" type="primary">glyS</name>
    <name evidence="9" type="ORF">FC07_GL000791</name>
</gene>
<dbReference type="NCBIfam" id="TIGR00211">
    <property type="entry name" value="glyS"/>
    <property type="match status" value="1"/>
</dbReference>
<dbReference type="Pfam" id="PF02092">
    <property type="entry name" value="tRNA_synt_2f"/>
    <property type="match status" value="1"/>
</dbReference>
<evidence type="ECO:0000313" key="9">
    <source>
        <dbReference type="EMBL" id="KRK34226.1"/>
    </source>
</evidence>
<comment type="subcellular location">
    <subcellularLocation>
        <location evidence="8">Cytoplasm</location>
    </subcellularLocation>
</comment>
<keyword evidence="5 8" id="KW-0648">Protein biosynthesis</keyword>
<evidence type="ECO:0000256" key="6">
    <source>
        <dbReference type="ARBA" id="ARBA00023146"/>
    </source>
</evidence>
<dbReference type="PROSITE" id="PS50861">
    <property type="entry name" value="AA_TRNA_LIGASE_II_GLYAB"/>
    <property type="match status" value="1"/>
</dbReference>